<feature type="domain" description="MacB-like periplasmic core" evidence="8">
    <location>
        <begin position="428"/>
        <end position="607"/>
    </location>
</feature>
<feature type="transmembrane region" description="Helical" evidence="6">
    <location>
        <begin position="682"/>
        <end position="705"/>
    </location>
</feature>
<feature type="transmembrane region" description="Helical" evidence="6">
    <location>
        <begin position="726"/>
        <end position="750"/>
    </location>
</feature>
<evidence type="ECO:0000256" key="4">
    <source>
        <dbReference type="ARBA" id="ARBA00022989"/>
    </source>
</evidence>
<evidence type="ECO:0000256" key="6">
    <source>
        <dbReference type="SAM" id="Phobius"/>
    </source>
</evidence>
<feature type="domain" description="ABC3 transporter permease C-terminal" evidence="7">
    <location>
        <begin position="286"/>
        <end position="400"/>
    </location>
</feature>
<sequence length="805" mass="88992">MVKLFFIVAWRNLCREKLITAIQLLGLAIGIACFILIRLYVGHEQSYNRMFTGAADIYRLDLVRDQNRPQALTPMRLGNELKQNFDDVLDATRLSSSRISIKHQQGVYSERALFVDSNYFRFFDFDFIEGDPHTALNGPASLVLPQALAIKYFGRDTGIIGKSLTISGVDHQVTGVLKKPESPTSLPQRLLLANERFVELALANPAWEMAWTFNATVTFVRLVPGAETASLQANISDFYQQRAAGLSSYKSYRLNVEALTDLHLYTDTSRTLMPPGSGVMVTAFGIIAVMILLLACVNFTNLSTAAAMRRGKDVGVRKALGASKRQLIVQYLSEAVLQTSLAGVLALLLAWAVLPYFNQLMEVNIVFDFTLSALADLLLLTLAVGVIAGLYPAFYLSKLAPALVLKGVANSSAAGVMLRQGLIVFQFAIAALLLVASLGVNWQMSYIQNMPQGYDREGVIVINRGADIYNTFKNQLLRHPEVAAVTMSHTVPTKATRTSNVVRRADNLDDEIQVGSNPVSYDFFATYGINILAGRDFSREFSNDAYRENEQDWKSSLGKIIINQTLARALGWTAGEAVGQMITLGGGDDGLHNHQVIAVVEDSHYISVKTAVPAMIYVLSGEPQDLSLRWTSVRFKGAVNARVLSELEQIWLSLAPDQAFTYDWIAAEFASLYRSESKQRQLLNVFTLLAVVVTAIGLFGLAAFNTRRRVKEIAIRKILGAGTAQLCFMLVNQFSLLVLLANLLVMPLAWYLLRDWLNGFIYRIDMPYGAFALSALFSLLIAYITVMVIAYRAANATPVDALQYE</sequence>
<comment type="subcellular location">
    <subcellularLocation>
        <location evidence="1">Cell membrane</location>
        <topology evidence="1">Multi-pass membrane protein</topology>
    </subcellularLocation>
</comment>
<reference evidence="9 10" key="2">
    <citation type="journal article" date="2022" name="Mar. Drugs">
        <title>Bioassay-Guided Fractionation Leads to the Detection of Cholic Acid Generated by the Rare Thalassomonas sp.</title>
        <authorList>
            <person name="Pheiffer F."/>
            <person name="Schneider Y.K."/>
            <person name="Hansen E.H."/>
            <person name="Andersen J.H."/>
            <person name="Isaksson J."/>
            <person name="Busche T."/>
            <person name="R C."/>
            <person name="Kalinowski J."/>
            <person name="Zyl L.V."/>
            <person name="Trindade M."/>
        </authorList>
    </citation>
    <scope>NUCLEOTIDE SEQUENCE [LARGE SCALE GENOMIC DNA]</scope>
    <source>
        <strain evidence="9 10">XOM25</strain>
    </source>
</reference>
<evidence type="ECO:0000259" key="8">
    <source>
        <dbReference type="Pfam" id="PF12704"/>
    </source>
</evidence>
<dbReference type="PROSITE" id="PS51257">
    <property type="entry name" value="PROKAR_LIPOPROTEIN"/>
    <property type="match status" value="1"/>
</dbReference>
<feature type="domain" description="MacB-like periplasmic core" evidence="8">
    <location>
        <begin position="20"/>
        <end position="236"/>
    </location>
</feature>
<dbReference type="InterPro" id="IPR003838">
    <property type="entry name" value="ABC3_permease_C"/>
</dbReference>
<evidence type="ECO:0000256" key="5">
    <source>
        <dbReference type="ARBA" id="ARBA00023136"/>
    </source>
</evidence>
<dbReference type="InterPro" id="IPR050250">
    <property type="entry name" value="Macrolide_Exporter_MacB"/>
</dbReference>
<feature type="transmembrane region" description="Helical" evidence="6">
    <location>
        <begin position="21"/>
        <end position="41"/>
    </location>
</feature>
<keyword evidence="3 6" id="KW-0812">Transmembrane</keyword>
<gene>
    <name evidence="9" type="ORF">SG34_011185</name>
</gene>
<evidence type="ECO:0000313" key="10">
    <source>
        <dbReference type="Proteomes" id="UP000032352"/>
    </source>
</evidence>
<dbReference type="PANTHER" id="PTHR30572">
    <property type="entry name" value="MEMBRANE COMPONENT OF TRANSPORTER-RELATED"/>
    <property type="match status" value="1"/>
</dbReference>
<dbReference type="RefSeq" id="WP_044837911.1">
    <property type="nucleotide sequence ID" value="NZ_CP059733.1"/>
</dbReference>
<keyword evidence="5 6" id="KW-0472">Membrane</keyword>
<dbReference type="Pfam" id="PF12704">
    <property type="entry name" value="MacB_PCD"/>
    <property type="match status" value="2"/>
</dbReference>
<evidence type="ECO:0000256" key="3">
    <source>
        <dbReference type="ARBA" id="ARBA00022692"/>
    </source>
</evidence>
<dbReference type="EMBL" id="CP059733">
    <property type="protein sequence ID" value="WDE07394.1"/>
    <property type="molecule type" value="Genomic_DNA"/>
</dbReference>
<accession>A0AAF0CCH5</accession>
<organism evidence="9 10">
    <name type="scientific">Thalassomonas viridans</name>
    <dbReference type="NCBI Taxonomy" id="137584"/>
    <lineage>
        <taxon>Bacteria</taxon>
        <taxon>Pseudomonadati</taxon>
        <taxon>Pseudomonadota</taxon>
        <taxon>Gammaproteobacteria</taxon>
        <taxon>Alteromonadales</taxon>
        <taxon>Colwelliaceae</taxon>
        <taxon>Thalassomonas</taxon>
    </lineage>
</organism>
<dbReference type="GO" id="GO:0005886">
    <property type="term" value="C:plasma membrane"/>
    <property type="evidence" value="ECO:0007669"/>
    <property type="project" value="UniProtKB-SubCell"/>
</dbReference>
<name>A0AAF0CCH5_9GAMM</name>
<evidence type="ECO:0000256" key="2">
    <source>
        <dbReference type="ARBA" id="ARBA00022475"/>
    </source>
</evidence>
<dbReference type="Proteomes" id="UP000032352">
    <property type="component" value="Chromosome"/>
</dbReference>
<dbReference type="PANTHER" id="PTHR30572:SF18">
    <property type="entry name" value="ABC-TYPE MACROLIDE FAMILY EXPORT SYSTEM PERMEASE COMPONENT 2"/>
    <property type="match status" value="1"/>
</dbReference>
<keyword evidence="4 6" id="KW-1133">Transmembrane helix</keyword>
<protein>
    <submittedName>
        <fullName evidence="9">ABC transporter permease</fullName>
    </submittedName>
</protein>
<proteinExistence type="predicted"/>
<feature type="transmembrane region" description="Helical" evidence="6">
    <location>
        <begin position="279"/>
        <end position="300"/>
    </location>
</feature>
<feature type="transmembrane region" description="Helical" evidence="6">
    <location>
        <begin position="335"/>
        <end position="357"/>
    </location>
</feature>
<evidence type="ECO:0000256" key="1">
    <source>
        <dbReference type="ARBA" id="ARBA00004651"/>
    </source>
</evidence>
<keyword evidence="2" id="KW-1003">Cell membrane</keyword>
<dbReference type="KEGG" id="tvd:SG34_011185"/>
<feature type="domain" description="ABC3 transporter permease C-terminal" evidence="7">
    <location>
        <begin position="684"/>
        <end position="798"/>
    </location>
</feature>
<evidence type="ECO:0000313" key="9">
    <source>
        <dbReference type="EMBL" id="WDE07394.1"/>
    </source>
</evidence>
<evidence type="ECO:0000259" key="7">
    <source>
        <dbReference type="Pfam" id="PF02687"/>
    </source>
</evidence>
<dbReference type="AlphaFoldDB" id="A0AAF0CCH5"/>
<reference evidence="9 10" key="1">
    <citation type="journal article" date="2015" name="Genome Announc.">
        <title>Draft Genome Sequences of Marine Isolates of Thalassomonas viridans and Thalassomonas actiniarum.</title>
        <authorList>
            <person name="Olonade I."/>
            <person name="van Zyl L.J."/>
            <person name="Trindade M."/>
        </authorList>
    </citation>
    <scope>NUCLEOTIDE SEQUENCE [LARGE SCALE GENOMIC DNA]</scope>
    <source>
        <strain evidence="9 10">XOM25</strain>
    </source>
</reference>
<feature type="transmembrane region" description="Helical" evidence="6">
    <location>
        <begin position="770"/>
        <end position="791"/>
    </location>
</feature>
<feature type="transmembrane region" description="Helical" evidence="6">
    <location>
        <begin position="377"/>
        <end position="396"/>
    </location>
</feature>
<keyword evidence="10" id="KW-1185">Reference proteome</keyword>
<dbReference type="InterPro" id="IPR025857">
    <property type="entry name" value="MacB_PCD"/>
</dbReference>
<dbReference type="Pfam" id="PF02687">
    <property type="entry name" value="FtsX"/>
    <property type="match status" value="2"/>
</dbReference>
<feature type="transmembrane region" description="Helical" evidence="6">
    <location>
        <begin position="422"/>
        <end position="442"/>
    </location>
</feature>
<dbReference type="GO" id="GO:0022857">
    <property type="term" value="F:transmembrane transporter activity"/>
    <property type="evidence" value="ECO:0007669"/>
    <property type="project" value="TreeGrafter"/>
</dbReference>